<dbReference type="GO" id="GO:0034440">
    <property type="term" value="P:lipid oxidation"/>
    <property type="evidence" value="ECO:0007669"/>
    <property type="project" value="InterPro"/>
</dbReference>
<dbReference type="InterPro" id="IPR000907">
    <property type="entry name" value="LipOase"/>
</dbReference>
<name>A0A7R8ZHV3_9CRUS</name>
<organism evidence="1">
    <name type="scientific">Cyprideis torosa</name>
    <dbReference type="NCBI Taxonomy" id="163714"/>
    <lineage>
        <taxon>Eukaryota</taxon>
        <taxon>Metazoa</taxon>
        <taxon>Ecdysozoa</taxon>
        <taxon>Arthropoda</taxon>
        <taxon>Crustacea</taxon>
        <taxon>Oligostraca</taxon>
        <taxon>Ostracoda</taxon>
        <taxon>Podocopa</taxon>
        <taxon>Podocopida</taxon>
        <taxon>Cytherocopina</taxon>
        <taxon>Cytheroidea</taxon>
        <taxon>Cytherideidae</taxon>
        <taxon>Cyprideis</taxon>
    </lineage>
</organism>
<dbReference type="PANTHER" id="PTHR11771">
    <property type="entry name" value="LIPOXYGENASE"/>
    <property type="match status" value="1"/>
</dbReference>
<gene>
    <name evidence="1" type="ORF">CTOB1V02_LOCUS2271</name>
</gene>
<dbReference type="InterPro" id="IPR013819">
    <property type="entry name" value="LipOase_C"/>
</dbReference>
<accession>A0A7R8ZHV3</accession>
<reference evidence="1" key="1">
    <citation type="submission" date="2020-11" db="EMBL/GenBank/DDBJ databases">
        <authorList>
            <person name="Tran Van P."/>
        </authorList>
    </citation>
    <scope>NUCLEOTIDE SEQUENCE</scope>
</reference>
<sequence>MLQLIAKSIERWSMEKQGVFTNHMKERGVLEKEVLSFYYYRDDGIELYRIIERYVSSMVYLYYETKEDVQKDFEIQEWRKEMIAPNLDGGCGLVDVPGNDKKAFTNQEQLIETITVIIFSCSAMHGAANFSQYDAYGFPLNYPGMLLAEPLKNKKPLTEEDILNYVPDQKVVLDTMVITKPAVEIVEKFRADLKALSEKIQMRNTDAAFPYRHLDPKEVPNAISI</sequence>
<evidence type="ECO:0000313" key="1">
    <source>
        <dbReference type="EMBL" id="CAD7224304.1"/>
    </source>
</evidence>
<dbReference type="SUPFAM" id="SSF48484">
    <property type="entry name" value="Lipoxigenase"/>
    <property type="match status" value="1"/>
</dbReference>
<dbReference type="Pfam" id="PF00305">
    <property type="entry name" value="Lipoxygenase"/>
    <property type="match status" value="1"/>
</dbReference>
<dbReference type="GO" id="GO:0016702">
    <property type="term" value="F:oxidoreductase activity, acting on single donors with incorporation of molecular oxygen, incorporation of two atoms of oxygen"/>
    <property type="evidence" value="ECO:0007669"/>
    <property type="project" value="InterPro"/>
</dbReference>
<dbReference type="GO" id="GO:0046872">
    <property type="term" value="F:metal ion binding"/>
    <property type="evidence" value="ECO:0007669"/>
    <property type="project" value="InterPro"/>
</dbReference>
<dbReference type="InterPro" id="IPR036226">
    <property type="entry name" value="LipOase_C_sf"/>
</dbReference>
<protein>
    <submittedName>
        <fullName evidence="1">Uncharacterized protein</fullName>
    </submittedName>
</protein>
<dbReference type="AlphaFoldDB" id="A0A7R8ZHV3"/>
<dbReference type="EMBL" id="OB660344">
    <property type="protein sequence ID" value="CAD7224304.1"/>
    <property type="molecule type" value="Genomic_DNA"/>
</dbReference>
<dbReference type="PROSITE" id="PS51393">
    <property type="entry name" value="LIPOXYGENASE_3"/>
    <property type="match status" value="1"/>
</dbReference>
<proteinExistence type="predicted"/>
<dbReference type="Gene3D" id="1.20.245.10">
    <property type="entry name" value="Lipoxygenase-1, Domain 5"/>
    <property type="match status" value="2"/>
</dbReference>
<dbReference type="OrthoDB" id="407298at2759"/>